<dbReference type="Pfam" id="PF02701">
    <property type="entry name" value="Zn_ribbon_Dof"/>
    <property type="match status" value="1"/>
</dbReference>
<dbReference type="PROSITE" id="PS50884">
    <property type="entry name" value="ZF_DOF_2"/>
    <property type="match status" value="1"/>
</dbReference>
<protein>
    <recommendedName>
        <fullName evidence="9">Dof zinc finger protein</fullName>
    </recommendedName>
</protein>
<evidence type="ECO:0000259" key="11">
    <source>
        <dbReference type="PROSITE" id="PS50884"/>
    </source>
</evidence>
<dbReference type="PROSITE" id="PS01361">
    <property type="entry name" value="ZF_DOF_1"/>
    <property type="match status" value="1"/>
</dbReference>
<comment type="subcellular location">
    <subcellularLocation>
        <location evidence="8 9">Nucleus</location>
    </subcellularLocation>
</comment>
<keyword evidence="6 9" id="KW-0804">Transcription</keyword>
<dbReference type="AlphaFoldDB" id="A0A6J1EHW0"/>
<organism evidence="12 13">
    <name type="scientific">Cucurbita moschata</name>
    <name type="common">Winter crookneck squash</name>
    <name type="synonym">Cucurbita pepo var. moschata</name>
    <dbReference type="NCBI Taxonomy" id="3662"/>
    <lineage>
        <taxon>Eukaryota</taxon>
        <taxon>Viridiplantae</taxon>
        <taxon>Streptophyta</taxon>
        <taxon>Embryophyta</taxon>
        <taxon>Tracheophyta</taxon>
        <taxon>Spermatophyta</taxon>
        <taxon>Magnoliopsida</taxon>
        <taxon>eudicotyledons</taxon>
        <taxon>Gunneridae</taxon>
        <taxon>Pentapetalae</taxon>
        <taxon>rosids</taxon>
        <taxon>fabids</taxon>
        <taxon>Cucurbitales</taxon>
        <taxon>Cucurbitaceae</taxon>
        <taxon>Cucurbiteae</taxon>
        <taxon>Cucurbita</taxon>
    </lineage>
</organism>
<dbReference type="GO" id="GO:0003700">
    <property type="term" value="F:DNA-binding transcription factor activity"/>
    <property type="evidence" value="ECO:0007669"/>
    <property type="project" value="UniProtKB-UniRule"/>
</dbReference>
<evidence type="ECO:0000256" key="5">
    <source>
        <dbReference type="ARBA" id="ARBA00023125"/>
    </source>
</evidence>
<evidence type="ECO:0000256" key="1">
    <source>
        <dbReference type="ARBA" id="ARBA00022723"/>
    </source>
</evidence>
<evidence type="ECO:0000313" key="13">
    <source>
        <dbReference type="RefSeq" id="XP_022926378.1"/>
    </source>
</evidence>
<evidence type="ECO:0000313" key="12">
    <source>
        <dbReference type="Proteomes" id="UP000504609"/>
    </source>
</evidence>
<evidence type="ECO:0000256" key="8">
    <source>
        <dbReference type="PROSITE-ProRule" id="PRU00071"/>
    </source>
</evidence>
<sequence length="244" mass="26664">MQRGRDDQDRRLKALQAQNQAQPQPQKCPRCDSLNTKFCYYNNYSLSQPRYLCKTCRRYWTHGGTLRNVPVGGGCRKGKRPKQSSHSSDNSNSQPLPSLPLPQIVQSSLTTTPPPVIFSGTPVITPSSFFNPVGELGSSSSWVNSFGSSQGQRPIQPPEIIYEMMDQSSGKAAVSSSSQAGWSESYINNYISNPIAAAAGENIVWTPNNNNNNNTAMAATGNPTNNSTTINQWPDYMAGFDPPP</sequence>
<evidence type="ECO:0000256" key="9">
    <source>
        <dbReference type="RuleBase" id="RU369094"/>
    </source>
</evidence>
<dbReference type="InterPro" id="IPR003851">
    <property type="entry name" value="Znf_Dof"/>
</dbReference>
<dbReference type="GO" id="GO:0005634">
    <property type="term" value="C:nucleus"/>
    <property type="evidence" value="ECO:0007669"/>
    <property type="project" value="UniProtKB-SubCell"/>
</dbReference>
<feature type="region of interest" description="Disordered" evidence="10">
    <location>
        <begin position="70"/>
        <end position="101"/>
    </location>
</feature>
<feature type="domain" description="Dof-type" evidence="11">
    <location>
        <begin position="26"/>
        <end position="80"/>
    </location>
</feature>
<evidence type="ECO:0000256" key="4">
    <source>
        <dbReference type="ARBA" id="ARBA00023015"/>
    </source>
</evidence>
<keyword evidence="4 9" id="KW-0805">Transcription regulation</keyword>
<keyword evidence="1 9" id="KW-0479">Metal-binding</keyword>
<dbReference type="GeneID" id="111433543"/>
<dbReference type="InterPro" id="IPR045174">
    <property type="entry name" value="Dof"/>
</dbReference>
<dbReference type="GO" id="GO:0003677">
    <property type="term" value="F:DNA binding"/>
    <property type="evidence" value="ECO:0007669"/>
    <property type="project" value="UniProtKB-UniRule"/>
</dbReference>
<comment type="function">
    <text evidence="9">Transcription factor that binds specifically to a 5'-AA[AG]G-3' consensus core sequence.</text>
</comment>
<keyword evidence="12" id="KW-1185">Reference proteome</keyword>
<proteinExistence type="predicted"/>
<keyword evidence="2 8" id="KW-0863">Zinc-finger</keyword>
<dbReference type="RefSeq" id="XP_022926378.1">
    <property type="nucleotide sequence ID" value="XM_023070610.1"/>
</dbReference>
<evidence type="ECO:0000256" key="10">
    <source>
        <dbReference type="SAM" id="MobiDB-lite"/>
    </source>
</evidence>
<evidence type="ECO:0000256" key="3">
    <source>
        <dbReference type="ARBA" id="ARBA00022833"/>
    </source>
</evidence>
<name>A0A6J1EHW0_CUCMO</name>
<keyword evidence="3 9" id="KW-0862">Zinc</keyword>
<dbReference type="PANTHER" id="PTHR31992:SF108">
    <property type="entry name" value="DOF ZINC FINGER PROTEIN"/>
    <property type="match status" value="1"/>
</dbReference>
<reference evidence="13" key="1">
    <citation type="submission" date="2025-08" db="UniProtKB">
        <authorList>
            <consortium name="RefSeq"/>
        </authorList>
    </citation>
    <scope>IDENTIFICATION</scope>
    <source>
        <tissue evidence="13">Young leaves</tissue>
    </source>
</reference>
<evidence type="ECO:0000256" key="7">
    <source>
        <dbReference type="ARBA" id="ARBA00023242"/>
    </source>
</evidence>
<dbReference type="Proteomes" id="UP000504609">
    <property type="component" value="Unplaced"/>
</dbReference>
<keyword evidence="5 8" id="KW-0238">DNA-binding</keyword>
<keyword evidence="7 8" id="KW-0539">Nucleus</keyword>
<evidence type="ECO:0000256" key="6">
    <source>
        <dbReference type="ARBA" id="ARBA00023163"/>
    </source>
</evidence>
<gene>
    <name evidence="13" type="primary">LOC111433543</name>
</gene>
<dbReference type="KEGG" id="cmos:111433543"/>
<dbReference type="PANTHER" id="PTHR31992">
    <property type="entry name" value="DOF ZINC FINGER PROTEIN DOF1.4-RELATED"/>
    <property type="match status" value="1"/>
</dbReference>
<feature type="compositionally biased region" description="Low complexity" evidence="10">
    <location>
        <begin position="84"/>
        <end position="101"/>
    </location>
</feature>
<dbReference type="GO" id="GO:0008270">
    <property type="term" value="F:zinc ion binding"/>
    <property type="evidence" value="ECO:0007669"/>
    <property type="project" value="UniProtKB-KW"/>
</dbReference>
<evidence type="ECO:0000256" key="2">
    <source>
        <dbReference type="ARBA" id="ARBA00022771"/>
    </source>
</evidence>
<accession>A0A6J1EHW0</accession>